<comment type="caution">
    <text evidence="1">The sequence shown here is derived from an EMBL/GenBank/DDBJ whole genome shotgun (WGS) entry which is preliminary data.</text>
</comment>
<gene>
    <name evidence="1" type="ORF">A3C96_02650</name>
</gene>
<proteinExistence type="predicted"/>
<dbReference type="AlphaFoldDB" id="A0A1F7U3R7"/>
<name>A0A1F7U3R7_9BACT</name>
<accession>A0A1F7U3R7</accession>
<evidence type="ECO:0000313" key="2">
    <source>
        <dbReference type="Proteomes" id="UP000177088"/>
    </source>
</evidence>
<protein>
    <submittedName>
        <fullName evidence="1">Uncharacterized protein</fullName>
    </submittedName>
</protein>
<evidence type="ECO:0000313" key="1">
    <source>
        <dbReference type="EMBL" id="OGL72871.1"/>
    </source>
</evidence>
<sequence length="108" mass="11896">MPARSNAALRQEQADVRAFVGEVEVFRTNVIGRVVRKEIVLDGRRTWGHFLEDTQGKRTRIETVFDPSSKLVATVSLEGSMCEATGYLLPDGRIIVDAIMPLPAPTGI</sequence>
<reference evidence="1 2" key="1">
    <citation type="journal article" date="2016" name="Nat. Commun.">
        <title>Thousands of microbial genomes shed light on interconnected biogeochemical processes in an aquifer system.</title>
        <authorList>
            <person name="Anantharaman K."/>
            <person name="Brown C.T."/>
            <person name="Hug L.A."/>
            <person name="Sharon I."/>
            <person name="Castelle C.J."/>
            <person name="Probst A.J."/>
            <person name="Thomas B.C."/>
            <person name="Singh A."/>
            <person name="Wilkins M.J."/>
            <person name="Karaoz U."/>
            <person name="Brodie E.L."/>
            <person name="Williams K.H."/>
            <person name="Hubbard S.S."/>
            <person name="Banfield J.F."/>
        </authorList>
    </citation>
    <scope>NUCLEOTIDE SEQUENCE [LARGE SCALE GENOMIC DNA]</scope>
</reference>
<dbReference type="EMBL" id="MGEA01000080">
    <property type="protein sequence ID" value="OGL72871.1"/>
    <property type="molecule type" value="Genomic_DNA"/>
</dbReference>
<organism evidence="1 2">
    <name type="scientific">Candidatus Uhrbacteria bacterium RIFCSPHIGHO2_02_FULL_60_10</name>
    <dbReference type="NCBI Taxonomy" id="1802392"/>
    <lineage>
        <taxon>Bacteria</taxon>
        <taxon>Candidatus Uhriibacteriota</taxon>
    </lineage>
</organism>
<dbReference type="Proteomes" id="UP000177088">
    <property type="component" value="Unassembled WGS sequence"/>
</dbReference>